<dbReference type="SUPFAM" id="SSF46785">
    <property type="entry name" value="Winged helix' DNA-binding domain"/>
    <property type="match status" value="1"/>
</dbReference>
<feature type="domain" description="NERD" evidence="2">
    <location>
        <begin position="82"/>
        <end position="193"/>
    </location>
</feature>
<dbReference type="Pfam" id="PF08378">
    <property type="entry name" value="NERD"/>
    <property type="match status" value="1"/>
</dbReference>
<name>A0A844FNT4_9LACO</name>
<gene>
    <name evidence="3" type="ORF">FYJ61_06130</name>
</gene>
<accession>A0A844FNT4</accession>
<dbReference type="GO" id="GO:0003887">
    <property type="term" value="F:DNA-directed DNA polymerase activity"/>
    <property type="evidence" value="ECO:0007669"/>
    <property type="project" value="InterPro"/>
</dbReference>
<dbReference type="AlphaFoldDB" id="A0A844FNT4"/>
<comment type="similarity">
    <text evidence="1">Belongs to the initiator RepB protein family.</text>
</comment>
<proteinExistence type="inferred from homology"/>
<dbReference type="EMBL" id="VUMW01000015">
    <property type="protein sequence ID" value="MST80038.1"/>
    <property type="molecule type" value="Genomic_DNA"/>
</dbReference>
<dbReference type="Gene3D" id="1.10.10.10">
    <property type="entry name" value="Winged helix-like DNA-binding domain superfamily/Winged helix DNA-binding domain"/>
    <property type="match status" value="1"/>
</dbReference>
<evidence type="ECO:0000259" key="2">
    <source>
        <dbReference type="PROSITE" id="PS50965"/>
    </source>
</evidence>
<comment type="caution">
    <text evidence="3">The sequence shown here is derived from an EMBL/GenBank/DDBJ whole genome shotgun (WGS) entry which is preliminary data.</text>
</comment>
<dbReference type="Proteomes" id="UP000452141">
    <property type="component" value="Unassembled WGS sequence"/>
</dbReference>
<dbReference type="RefSeq" id="WP_154486966.1">
    <property type="nucleotide sequence ID" value="NZ_VUMW01000015.1"/>
</dbReference>
<sequence>MTASFYHWFSSNQVTNEIVVQTAKETERLLDPNYNCLTQLSINNLANIRKLNQCFQNYNQLNFEQIPILSEDQLQQTEYLLAGDAGEQLVDQTVKKLANSTKIIFHNVSLPYQYGNYRGNYDNQIDSLLITETGIYCIEVKVRKVSGRTFDFAQLEPAIYDQLTFHKEAVLQALQSKVSINANLIKTIVVIINRNGTDNFQIVNDQALESAGAKAVPLKSLDLVLSNGFGQGVISPGQITKINQAIWSSRIPDKRTYPQNICFNLNSDDLWQINLAMKYHLPIKHIITYNAKLNDYPLTGLSCSQQNFFWLIVGRLYRQKGLPLKLSRKELASEAGYRNKDYSKLDRSINKLTQFMQTTGLFTQASYESGKITVSVKNQYHGLFNYCTDNFTYWNYQLLAKISNNCAKTLFRKLIQYAEIGSYECSFQEFRKILDVRPSYANHDVVKQKVEPATSCLASLFRNLSYEIVKSGKENRISVIKFTFDSFNPQELLSPHNWNQLG</sequence>
<organism evidence="3 4">
    <name type="scientific">Lactobacillus equicursoris</name>
    <dbReference type="NCBI Taxonomy" id="420645"/>
    <lineage>
        <taxon>Bacteria</taxon>
        <taxon>Bacillati</taxon>
        <taxon>Bacillota</taxon>
        <taxon>Bacilli</taxon>
        <taxon>Lactobacillales</taxon>
        <taxon>Lactobacillaceae</taxon>
        <taxon>Lactobacillus</taxon>
    </lineage>
</organism>
<evidence type="ECO:0000313" key="4">
    <source>
        <dbReference type="Proteomes" id="UP000452141"/>
    </source>
</evidence>
<dbReference type="PROSITE" id="PS50965">
    <property type="entry name" value="NERD"/>
    <property type="match status" value="1"/>
</dbReference>
<reference evidence="3 4" key="1">
    <citation type="submission" date="2019-08" db="EMBL/GenBank/DDBJ databases">
        <title>In-depth cultivation of the pig gut microbiome towards novel bacterial diversity and tailored functional studies.</title>
        <authorList>
            <person name="Wylensek D."/>
            <person name="Hitch T.C.A."/>
            <person name="Clavel T."/>
        </authorList>
    </citation>
    <scope>NUCLEOTIDE SEQUENCE [LARGE SCALE GENOMIC DNA]</scope>
    <source>
        <strain evidence="3 4">WCA-470BD-2E</strain>
    </source>
</reference>
<evidence type="ECO:0000313" key="3">
    <source>
        <dbReference type="EMBL" id="MST80038.1"/>
    </source>
</evidence>
<dbReference type="InterPro" id="IPR036390">
    <property type="entry name" value="WH_DNA-bd_sf"/>
</dbReference>
<protein>
    <submittedName>
        <fullName evidence="3">RepB family plasmid replication initiator protein</fullName>
    </submittedName>
</protein>
<dbReference type="InterPro" id="IPR036388">
    <property type="entry name" value="WH-like_DNA-bd_sf"/>
</dbReference>
<dbReference type="InterPro" id="IPR000525">
    <property type="entry name" value="Initiator_Rep_WH1"/>
</dbReference>
<dbReference type="GO" id="GO:0006270">
    <property type="term" value="P:DNA replication initiation"/>
    <property type="evidence" value="ECO:0007669"/>
    <property type="project" value="InterPro"/>
</dbReference>
<evidence type="ECO:0000256" key="1">
    <source>
        <dbReference type="ARBA" id="ARBA00038283"/>
    </source>
</evidence>
<dbReference type="InterPro" id="IPR011528">
    <property type="entry name" value="NERD"/>
</dbReference>
<dbReference type="Pfam" id="PF01051">
    <property type="entry name" value="Rep3_N"/>
    <property type="match status" value="1"/>
</dbReference>